<evidence type="ECO:0000256" key="2">
    <source>
        <dbReference type="ARBA" id="ARBA00011133"/>
    </source>
</evidence>
<dbReference type="GO" id="GO:0006412">
    <property type="term" value="P:translation"/>
    <property type="evidence" value="ECO:0007669"/>
    <property type="project" value="InterPro"/>
</dbReference>
<dbReference type="GO" id="GO:0003735">
    <property type="term" value="F:structural constituent of ribosome"/>
    <property type="evidence" value="ECO:0007669"/>
    <property type="project" value="InterPro"/>
</dbReference>
<evidence type="ECO:0000256" key="1">
    <source>
        <dbReference type="ARBA" id="ARBA00006509"/>
    </source>
</evidence>
<keyword evidence="7" id="KW-0472">Membrane</keyword>
<keyword evidence="9" id="KW-1185">Reference proteome</keyword>
<dbReference type="InterPro" id="IPR000509">
    <property type="entry name" value="Ribosomal_eL36"/>
</dbReference>
<sequence length="146" mass="17205">MLIFVIVCLQLQTKHSKFVRDLVREVVGHAQYEKRAMELLKVCAINYNYYNRIVLNVNYVALYVLVITLGNMATFTVDITVIFYNNVIMVVDYFDFFLEKGHSFAKEMPYILYGSKNFAICFEEDLSPRYIPFMLCNYKNSVNFIQ</sequence>
<dbReference type="GO" id="GO:1990904">
    <property type="term" value="C:ribonucleoprotein complex"/>
    <property type="evidence" value="ECO:0007669"/>
    <property type="project" value="UniProtKB-KW"/>
</dbReference>
<dbReference type="EMBL" id="LR824019">
    <property type="protein sequence ID" value="CAH0587913.1"/>
    <property type="molecule type" value="Genomic_DNA"/>
</dbReference>
<dbReference type="AlphaFoldDB" id="A0A9P0FV28"/>
<evidence type="ECO:0000313" key="9">
    <source>
        <dbReference type="Proteomes" id="UP001154114"/>
    </source>
</evidence>
<dbReference type="Pfam" id="PF01158">
    <property type="entry name" value="Ribosomal_L36e"/>
    <property type="match status" value="1"/>
</dbReference>
<organism evidence="8 9">
    <name type="scientific">Chrysodeixis includens</name>
    <name type="common">Soybean looper</name>
    <name type="synonym">Pseudoplusia includens</name>
    <dbReference type="NCBI Taxonomy" id="689277"/>
    <lineage>
        <taxon>Eukaryota</taxon>
        <taxon>Metazoa</taxon>
        <taxon>Ecdysozoa</taxon>
        <taxon>Arthropoda</taxon>
        <taxon>Hexapoda</taxon>
        <taxon>Insecta</taxon>
        <taxon>Pterygota</taxon>
        <taxon>Neoptera</taxon>
        <taxon>Endopterygota</taxon>
        <taxon>Lepidoptera</taxon>
        <taxon>Glossata</taxon>
        <taxon>Ditrysia</taxon>
        <taxon>Noctuoidea</taxon>
        <taxon>Noctuidae</taxon>
        <taxon>Plusiinae</taxon>
        <taxon>Chrysodeixis</taxon>
    </lineage>
</organism>
<dbReference type="Gene3D" id="1.10.10.1760">
    <property type="entry name" value="60S ribosomal protein L36"/>
    <property type="match status" value="1"/>
</dbReference>
<reference evidence="8" key="1">
    <citation type="submission" date="2021-12" db="EMBL/GenBank/DDBJ databases">
        <authorList>
            <person name="King R."/>
        </authorList>
    </citation>
    <scope>NUCLEOTIDE SEQUENCE</scope>
</reference>
<gene>
    <name evidence="8" type="ORF">CINC_LOCUS3757</name>
</gene>
<feature type="transmembrane region" description="Helical" evidence="7">
    <location>
        <begin position="60"/>
        <end position="84"/>
    </location>
</feature>
<keyword evidence="7" id="KW-0812">Transmembrane</keyword>
<comment type="similarity">
    <text evidence="1">Belongs to the eukaryotic ribosomal protein eL36 family.</text>
</comment>
<keyword evidence="7" id="KW-1133">Transmembrane helix</keyword>
<keyword evidence="3" id="KW-0689">Ribosomal protein</keyword>
<evidence type="ECO:0000256" key="4">
    <source>
        <dbReference type="ARBA" id="ARBA00023274"/>
    </source>
</evidence>
<protein>
    <recommendedName>
        <fullName evidence="5">Large ribosomal subunit protein eL36</fullName>
    </recommendedName>
    <alternativeName>
        <fullName evidence="6">60S ribosomal protein L36</fullName>
    </alternativeName>
</protein>
<evidence type="ECO:0000313" key="8">
    <source>
        <dbReference type="EMBL" id="CAH0587913.1"/>
    </source>
</evidence>
<dbReference type="InterPro" id="IPR038097">
    <property type="entry name" value="Ribosomal_eL36_sf"/>
</dbReference>
<dbReference type="OrthoDB" id="9616667at2759"/>
<dbReference type="Proteomes" id="UP001154114">
    <property type="component" value="Chromosome 16"/>
</dbReference>
<proteinExistence type="inferred from homology"/>
<keyword evidence="4" id="KW-0687">Ribonucleoprotein</keyword>
<comment type="subunit">
    <text evidence="2">Component of the large ribosomal subunit.</text>
</comment>
<accession>A0A9P0FV28</accession>
<dbReference type="GO" id="GO:0005840">
    <property type="term" value="C:ribosome"/>
    <property type="evidence" value="ECO:0007669"/>
    <property type="project" value="UniProtKB-KW"/>
</dbReference>
<evidence type="ECO:0000256" key="6">
    <source>
        <dbReference type="ARBA" id="ARBA00035331"/>
    </source>
</evidence>
<evidence type="ECO:0000256" key="5">
    <source>
        <dbReference type="ARBA" id="ARBA00035226"/>
    </source>
</evidence>
<name>A0A9P0FV28_CHRIL</name>
<evidence type="ECO:0000256" key="7">
    <source>
        <dbReference type="SAM" id="Phobius"/>
    </source>
</evidence>
<evidence type="ECO:0000256" key="3">
    <source>
        <dbReference type="ARBA" id="ARBA00022980"/>
    </source>
</evidence>